<dbReference type="Pfam" id="PF13966">
    <property type="entry name" value="zf-RVT"/>
    <property type="match status" value="1"/>
</dbReference>
<name>A0A0C9N2V7_9FUNG</name>
<feature type="non-terminal residue" evidence="2">
    <location>
        <position position="247"/>
    </location>
</feature>
<proteinExistence type="predicted"/>
<dbReference type="OrthoDB" id="2273311at2759"/>
<dbReference type="AlphaFoldDB" id="A0A0C9N2V7"/>
<dbReference type="Proteomes" id="UP000053815">
    <property type="component" value="Unassembled WGS sequence"/>
</dbReference>
<gene>
    <name evidence="2" type="ORF">MAM1_0232d08438</name>
</gene>
<evidence type="ECO:0000313" key="3">
    <source>
        <dbReference type="Proteomes" id="UP000053815"/>
    </source>
</evidence>
<keyword evidence="3" id="KW-1185">Reference proteome</keyword>
<dbReference type="STRING" id="91626.A0A0C9N2V7"/>
<evidence type="ECO:0000313" key="2">
    <source>
        <dbReference type="EMBL" id="GAN08918.1"/>
    </source>
</evidence>
<protein>
    <recommendedName>
        <fullName evidence="1">Reverse transcriptase zinc-binding domain-containing protein</fullName>
    </recommendedName>
</protein>
<accession>A0A0C9N2V7</accession>
<feature type="domain" description="Reverse transcriptase zinc-binding" evidence="1">
    <location>
        <begin position="89"/>
        <end position="159"/>
    </location>
</feature>
<organism evidence="2">
    <name type="scientific">Mucor ambiguus</name>
    <dbReference type="NCBI Taxonomy" id="91626"/>
    <lineage>
        <taxon>Eukaryota</taxon>
        <taxon>Fungi</taxon>
        <taxon>Fungi incertae sedis</taxon>
        <taxon>Mucoromycota</taxon>
        <taxon>Mucoromycotina</taxon>
        <taxon>Mucoromycetes</taxon>
        <taxon>Mucorales</taxon>
        <taxon>Mucorineae</taxon>
        <taxon>Mucoraceae</taxon>
        <taxon>Mucor</taxon>
    </lineage>
</organism>
<reference evidence="2" key="1">
    <citation type="submission" date="2014-09" db="EMBL/GenBank/DDBJ databases">
        <title>Draft genome sequence of an oleaginous Mucoromycotina fungus Mucor ambiguus NBRC6742.</title>
        <authorList>
            <person name="Takeda I."/>
            <person name="Yamane N."/>
            <person name="Morita T."/>
            <person name="Tamano K."/>
            <person name="Machida M."/>
            <person name="Baker S."/>
            <person name="Koike H."/>
        </authorList>
    </citation>
    <scope>NUCLEOTIDE SEQUENCE</scope>
    <source>
        <strain evidence="2">NBRC 6742</strain>
    </source>
</reference>
<dbReference type="EMBL" id="DF836521">
    <property type="protein sequence ID" value="GAN08918.1"/>
    <property type="molecule type" value="Genomic_DNA"/>
</dbReference>
<sequence>MRVADLINSRQLLLQPFFAQQCFIAPHPFLDTHQSPSLRAFCRSILVPPLSPPQRMRLPLNSIRYFKRLRQSISSTPSTPSTPSPLRPAQWRLLWEVATPLAARTVWYRAIYEKIPTRAILHLHIPDKYLSPRCTICPTSTTEYIAHALFSCPPKLMVWRQFFQSYLSVSISLSDVDLITLLQQILLCSPPSIDRDNSLPFTNLSLPQLFATTLLAIWQAHWRWIFDRTPFIAETVQLRLARSLARL</sequence>
<evidence type="ECO:0000259" key="1">
    <source>
        <dbReference type="Pfam" id="PF13966"/>
    </source>
</evidence>
<dbReference type="InterPro" id="IPR026960">
    <property type="entry name" value="RVT-Znf"/>
</dbReference>